<feature type="region of interest" description="Disordered" evidence="1">
    <location>
        <begin position="26"/>
        <end position="58"/>
    </location>
</feature>
<evidence type="ECO:0008006" key="4">
    <source>
        <dbReference type="Google" id="ProtNLM"/>
    </source>
</evidence>
<name>A0A0E0B7G7_9ORYZ</name>
<keyword evidence="3" id="KW-1185">Reference proteome</keyword>
<organism evidence="2">
    <name type="scientific">Oryza glumipatula</name>
    <dbReference type="NCBI Taxonomy" id="40148"/>
    <lineage>
        <taxon>Eukaryota</taxon>
        <taxon>Viridiplantae</taxon>
        <taxon>Streptophyta</taxon>
        <taxon>Embryophyta</taxon>
        <taxon>Tracheophyta</taxon>
        <taxon>Spermatophyta</taxon>
        <taxon>Magnoliopsida</taxon>
        <taxon>Liliopsida</taxon>
        <taxon>Poales</taxon>
        <taxon>Poaceae</taxon>
        <taxon>BOP clade</taxon>
        <taxon>Oryzoideae</taxon>
        <taxon>Oryzeae</taxon>
        <taxon>Oryzinae</taxon>
        <taxon>Oryza</taxon>
    </lineage>
</organism>
<dbReference type="HOGENOM" id="CLU_1002486_0_0_1"/>
<dbReference type="AlphaFoldDB" id="A0A0E0B7G7"/>
<dbReference type="Gramene" id="OGLUM10G01390.1">
    <property type="protein sequence ID" value="OGLUM10G01390.1"/>
    <property type="gene ID" value="OGLUM10G01390"/>
</dbReference>
<feature type="region of interest" description="Disordered" evidence="1">
    <location>
        <begin position="93"/>
        <end position="116"/>
    </location>
</feature>
<reference evidence="2" key="1">
    <citation type="submission" date="2015-04" db="UniProtKB">
        <authorList>
            <consortium name="EnsemblPlants"/>
        </authorList>
    </citation>
    <scope>IDENTIFICATION</scope>
</reference>
<feature type="region of interest" description="Disordered" evidence="1">
    <location>
        <begin position="246"/>
        <end position="278"/>
    </location>
</feature>
<evidence type="ECO:0000313" key="3">
    <source>
        <dbReference type="Proteomes" id="UP000026961"/>
    </source>
</evidence>
<feature type="compositionally biased region" description="Gly residues" evidence="1">
    <location>
        <begin position="103"/>
        <end position="116"/>
    </location>
</feature>
<dbReference type="EnsemblPlants" id="OGLUM10G01390.1">
    <property type="protein sequence ID" value="OGLUM10G01390.1"/>
    <property type="gene ID" value="OGLUM10G01390"/>
</dbReference>
<accession>A0A0E0B7G7</accession>
<dbReference type="Proteomes" id="UP000026961">
    <property type="component" value="Chromosome 10"/>
</dbReference>
<protein>
    <recommendedName>
        <fullName evidence="4">DUF834 domain-containing protein</fullName>
    </recommendedName>
</protein>
<reference evidence="2" key="2">
    <citation type="submission" date="2018-05" db="EMBL/GenBank/DDBJ databases">
        <title>OgluRS3 (Oryza glumaepatula Reference Sequence Version 3).</title>
        <authorList>
            <person name="Zhang J."/>
            <person name="Kudrna D."/>
            <person name="Lee S."/>
            <person name="Talag J."/>
            <person name="Welchert J."/>
            <person name="Wing R.A."/>
        </authorList>
    </citation>
    <scope>NUCLEOTIDE SEQUENCE [LARGE SCALE GENOMIC DNA]</scope>
</reference>
<proteinExistence type="predicted"/>
<evidence type="ECO:0000256" key="1">
    <source>
        <dbReference type="SAM" id="MobiDB-lite"/>
    </source>
</evidence>
<sequence>MVTAAGAPPPPATSLLCLTAARAGHWKPHGSRKDGGGGASFSPEVVGSEPMTPTRSPEPVAAVRMWRMQRGRGEDGPTVEAGDGDGEVLAGIRSRRRRIPPEGGSGAGQARGNGVGGNDAELVATVATTAGRQRQQVAARRQQRLVAAMATRCTRGRSGCRGGDSGWTMATRWLADGSSGYRGCGGRRHGGLGQLAGGVADGRTWLAWQRLEEGSEAGLAQRGVADATETGTMWEARPAAVEAGLAREARPMTGGRIGARSASGGGGGRRGARRRDRR</sequence>
<evidence type="ECO:0000313" key="2">
    <source>
        <dbReference type="EnsemblPlants" id="OGLUM10G01390.1"/>
    </source>
</evidence>